<evidence type="ECO:0000256" key="1">
    <source>
        <dbReference type="SAM" id="MobiDB-lite"/>
    </source>
</evidence>
<evidence type="ECO:0000313" key="2">
    <source>
        <dbReference type="EMBL" id="CDI84209.1"/>
    </source>
</evidence>
<accession>U6H0C3</accession>
<reference evidence="2" key="1">
    <citation type="submission" date="2013-10" db="EMBL/GenBank/DDBJ databases">
        <title>Genomic analysis of the causative agents of coccidiosis in chickens.</title>
        <authorList>
            <person name="Reid A.J."/>
            <person name="Blake D."/>
            <person name="Billington K."/>
            <person name="Browne H."/>
            <person name="Dunn M."/>
            <person name="Hung S."/>
            <person name="Kawahara F."/>
            <person name="Miranda-Saavedra D."/>
            <person name="Mourier T."/>
            <person name="Nagra H."/>
            <person name="Otto T.D."/>
            <person name="Rawlings N."/>
            <person name="Sanchez A."/>
            <person name="Sanders M."/>
            <person name="Subramaniam C."/>
            <person name="Tay Y."/>
            <person name="Dear P."/>
            <person name="Doerig C."/>
            <person name="Gruber A."/>
            <person name="Parkinson J."/>
            <person name="Shirley M."/>
            <person name="Wan K.L."/>
            <person name="Berriman M."/>
            <person name="Tomley F."/>
            <person name="Pain A."/>
        </authorList>
    </citation>
    <scope>NUCLEOTIDE SEQUENCE</scope>
    <source>
        <strain evidence="2">Houghton</strain>
    </source>
</reference>
<evidence type="ECO:0000313" key="3">
    <source>
        <dbReference type="Proteomes" id="UP000018050"/>
    </source>
</evidence>
<feature type="compositionally biased region" description="Polar residues" evidence="1">
    <location>
        <begin position="71"/>
        <end position="83"/>
    </location>
</feature>
<feature type="region of interest" description="Disordered" evidence="1">
    <location>
        <begin position="59"/>
        <end position="83"/>
    </location>
</feature>
<dbReference type="Proteomes" id="UP000018050">
    <property type="component" value="Unassembled WGS sequence"/>
</dbReference>
<protein>
    <submittedName>
        <fullName evidence="2">Uncharacterized protein</fullName>
    </submittedName>
</protein>
<name>U6H0C3_EIMAC</name>
<keyword evidence="3" id="KW-1185">Reference proteome</keyword>
<organism evidence="2 3">
    <name type="scientific">Eimeria acervulina</name>
    <name type="common">Coccidian parasite</name>
    <dbReference type="NCBI Taxonomy" id="5801"/>
    <lineage>
        <taxon>Eukaryota</taxon>
        <taxon>Sar</taxon>
        <taxon>Alveolata</taxon>
        <taxon>Apicomplexa</taxon>
        <taxon>Conoidasida</taxon>
        <taxon>Coccidia</taxon>
        <taxon>Eucoccidiorida</taxon>
        <taxon>Eimeriorina</taxon>
        <taxon>Eimeriidae</taxon>
        <taxon>Eimeria</taxon>
    </lineage>
</organism>
<sequence>MVKMESHEVFVKPSAVQLLLKDSPLGRRRRRSRHTFCRFVTLGVFYSPSKTGSNTEWLLEPDLKDRDEQQTRSTTGHCNRSKI</sequence>
<dbReference type="VEuPathDB" id="ToxoDB:EAH_00014150"/>
<proteinExistence type="predicted"/>
<dbReference type="AlphaFoldDB" id="U6H0C3"/>
<feature type="compositionally biased region" description="Basic and acidic residues" evidence="1">
    <location>
        <begin position="61"/>
        <end position="70"/>
    </location>
</feature>
<dbReference type="EMBL" id="HG673619">
    <property type="protein sequence ID" value="CDI84209.1"/>
    <property type="molecule type" value="Genomic_DNA"/>
</dbReference>
<gene>
    <name evidence="2" type="ORF">EAH_00014150</name>
</gene>
<dbReference type="GeneID" id="25269485"/>
<reference evidence="2" key="2">
    <citation type="submission" date="2013-10" db="EMBL/GenBank/DDBJ databases">
        <authorList>
            <person name="Aslett M."/>
        </authorList>
    </citation>
    <scope>NUCLEOTIDE SEQUENCE</scope>
    <source>
        <strain evidence="2">Houghton</strain>
    </source>
</reference>
<dbReference type="RefSeq" id="XP_013246768.1">
    <property type="nucleotide sequence ID" value="XM_013391314.1"/>
</dbReference>